<reference evidence="1 2" key="1">
    <citation type="journal article" date="2009" name="Stand. Genomic Sci.">
        <title>Complete genome sequence of Pedobacter heparinus type strain (HIM 762-3).</title>
        <authorList>
            <person name="Han C."/>
            <person name="Spring S."/>
            <person name="Lapidus A."/>
            <person name="Del Rio T.G."/>
            <person name="Tice H."/>
            <person name="Copeland A."/>
            <person name="Cheng J.F."/>
            <person name="Lucas S."/>
            <person name="Chen F."/>
            <person name="Nolan M."/>
            <person name="Bruce D."/>
            <person name="Goodwin L."/>
            <person name="Pitluck S."/>
            <person name="Ivanova N."/>
            <person name="Mavromatis K."/>
            <person name="Mikhailova N."/>
            <person name="Pati A."/>
            <person name="Chen A."/>
            <person name="Palaniappan K."/>
            <person name="Land M."/>
            <person name="Hauser L."/>
            <person name="Chang Y.J."/>
            <person name="Jeffries C.C."/>
            <person name="Saunders E."/>
            <person name="Chertkov O."/>
            <person name="Brettin T."/>
            <person name="Goker M."/>
            <person name="Rohde M."/>
            <person name="Bristow J."/>
            <person name="Eisen J.A."/>
            <person name="Markowitz V."/>
            <person name="Hugenholtz P."/>
            <person name="Kyrpides N.C."/>
            <person name="Klenk H.P."/>
            <person name="Detter J.C."/>
        </authorList>
    </citation>
    <scope>NUCLEOTIDE SEQUENCE [LARGE SCALE GENOMIC DNA]</scope>
    <source>
        <strain evidence="2">ATCC 13125 / DSM 2366 / CIP 104194 / JCM 7457 / NBRC 12017 / NCIMB 9290 / NRRL B-14731 / HIM 762-3</strain>
    </source>
</reference>
<protein>
    <submittedName>
        <fullName evidence="1">Uncharacterized protein</fullName>
    </submittedName>
</protein>
<organism evidence="1 2">
    <name type="scientific">Pedobacter heparinus (strain ATCC 13125 / DSM 2366 / CIP 104194 / JCM 7457 / NBRC 12017 / NCIMB 9290 / NRRL B-14731 / HIM 762-3)</name>
    <dbReference type="NCBI Taxonomy" id="485917"/>
    <lineage>
        <taxon>Bacteria</taxon>
        <taxon>Pseudomonadati</taxon>
        <taxon>Bacteroidota</taxon>
        <taxon>Sphingobacteriia</taxon>
        <taxon>Sphingobacteriales</taxon>
        <taxon>Sphingobacteriaceae</taxon>
        <taxon>Pedobacter</taxon>
    </lineage>
</organism>
<proteinExistence type="predicted"/>
<sequence>MKKSSLMKACLNIGFLFTLLFLFSFESFASVPVGKPTGKVIKSARWFNYPYAINGQRAMSFCSDVVNESTVGFQSNDLQDGATVCRCQLYRITVPNLSCAPISWGVFNATIAYSYSNYDKLVQFTNGILVDGYANVWITVTDPVTSDLYSVEWAFSGGYCCE</sequence>
<dbReference type="RefSeq" id="WP_012780748.1">
    <property type="nucleotide sequence ID" value="NC_013061.1"/>
</dbReference>
<name>C6Y0N4_PEDHD</name>
<dbReference type="AlphaFoldDB" id="C6Y0N4"/>
<dbReference type="Proteomes" id="UP000000852">
    <property type="component" value="Chromosome"/>
</dbReference>
<dbReference type="EMBL" id="CP001681">
    <property type="protein sequence ID" value="ACU02795.1"/>
    <property type="molecule type" value="Genomic_DNA"/>
</dbReference>
<evidence type="ECO:0000313" key="2">
    <source>
        <dbReference type="Proteomes" id="UP000000852"/>
    </source>
</evidence>
<keyword evidence="2" id="KW-1185">Reference proteome</keyword>
<dbReference type="KEGG" id="phe:Phep_0573"/>
<dbReference type="OrthoDB" id="768697at2"/>
<accession>C6Y0N4</accession>
<dbReference type="STRING" id="485917.Phep_0573"/>
<dbReference type="HOGENOM" id="CLU_1633807_0_0_10"/>
<evidence type="ECO:0000313" key="1">
    <source>
        <dbReference type="EMBL" id="ACU02795.1"/>
    </source>
</evidence>
<gene>
    <name evidence="1" type="ordered locus">Phep_0573</name>
</gene>